<accession>A0ABQ6NI83</accession>
<evidence type="ECO:0000313" key="2">
    <source>
        <dbReference type="Proteomes" id="UP001285921"/>
    </source>
</evidence>
<comment type="caution">
    <text evidence="1">The sequence shown here is derived from an EMBL/GenBank/DDBJ whole genome shotgun (WGS) entry which is preliminary data.</text>
</comment>
<dbReference type="RefSeq" id="WP_317979286.1">
    <property type="nucleotide sequence ID" value="NZ_BTCL01000003.1"/>
</dbReference>
<organism evidence="1 2">
    <name type="scientific">Paenibacillus glycanilyticus</name>
    <dbReference type="NCBI Taxonomy" id="126569"/>
    <lineage>
        <taxon>Bacteria</taxon>
        <taxon>Bacillati</taxon>
        <taxon>Bacillota</taxon>
        <taxon>Bacilli</taxon>
        <taxon>Bacillales</taxon>
        <taxon>Paenibacillaceae</taxon>
        <taxon>Paenibacillus</taxon>
    </lineage>
</organism>
<reference evidence="1 2" key="1">
    <citation type="submission" date="2023-05" db="EMBL/GenBank/DDBJ databases">
        <title>Draft genome of Paenibacillus sp. CCS26.</title>
        <authorList>
            <person name="Akita H."/>
            <person name="Shinto Y."/>
            <person name="Kimura Z."/>
        </authorList>
    </citation>
    <scope>NUCLEOTIDE SEQUENCE [LARGE SCALE GENOMIC DNA]</scope>
    <source>
        <strain evidence="1 2">CCS26</strain>
    </source>
</reference>
<evidence type="ECO:0000313" key="1">
    <source>
        <dbReference type="EMBL" id="GMK44245.1"/>
    </source>
</evidence>
<gene>
    <name evidence="1" type="ORF">PghCCS26_13720</name>
</gene>
<name>A0ABQ6NI83_9BACL</name>
<keyword evidence="2" id="KW-1185">Reference proteome</keyword>
<protein>
    <submittedName>
        <fullName evidence="1">Uncharacterized protein</fullName>
    </submittedName>
</protein>
<proteinExistence type="predicted"/>
<dbReference type="Proteomes" id="UP001285921">
    <property type="component" value="Unassembled WGS sequence"/>
</dbReference>
<dbReference type="EMBL" id="BTCL01000003">
    <property type="protein sequence ID" value="GMK44245.1"/>
    <property type="molecule type" value="Genomic_DNA"/>
</dbReference>
<sequence>MFTIKVHTSSHLQANQVFAVNSSLINNSKSSWDMEHGADMFTYEVYDRKGKLIQQEVKERFVNAIGYATILNPNDSYSYDEGEHVFPKYNELSLQEGRYEIISKAKFRIKKEGKDFEFEIESKPFKIDVY</sequence>